<protein>
    <submittedName>
        <fullName evidence="1">Uncharacterized protein</fullName>
    </submittedName>
</protein>
<dbReference type="Proteomes" id="UP000215914">
    <property type="component" value="Chromosome 15"/>
</dbReference>
<dbReference type="AlphaFoldDB" id="A0A251SBP6"/>
<proteinExistence type="predicted"/>
<gene>
    <name evidence="1" type="ORF">HannXRQ_Chr15g0488951</name>
</gene>
<name>A0A251SBP6_HELAN</name>
<evidence type="ECO:0000313" key="2">
    <source>
        <dbReference type="Proteomes" id="UP000215914"/>
    </source>
</evidence>
<evidence type="ECO:0000313" key="1">
    <source>
        <dbReference type="EMBL" id="OTF95971.1"/>
    </source>
</evidence>
<keyword evidence="2" id="KW-1185">Reference proteome</keyword>
<organism evidence="1 2">
    <name type="scientific">Helianthus annuus</name>
    <name type="common">Common sunflower</name>
    <dbReference type="NCBI Taxonomy" id="4232"/>
    <lineage>
        <taxon>Eukaryota</taxon>
        <taxon>Viridiplantae</taxon>
        <taxon>Streptophyta</taxon>
        <taxon>Embryophyta</taxon>
        <taxon>Tracheophyta</taxon>
        <taxon>Spermatophyta</taxon>
        <taxon>Magnoliopsida</taxon>
        <taxon>eudicotyledons</taxon>
        <taxon>Gunneridae</taxon>
        <taxon>Pentapetalae</taxon>
        <taxon>asterids</taxon>
        <taxon>campanulids</taxon>
        <taxon>Asterales</taxon>
        <taxon>Asteraceae</taxon>
        <taxon>Asteroideae</taxon>
        <taxon>Heliantheae alliance</taxon>
        <taxon>Heliantheae</taxon>
        <taxon>Helianthus</taxon>
    </lineage>
</organism>
<dbReference type="EMBL" id="CM007904">
    <property type="protein sequence ID" value="OTF95971.1"/>
    <property type="molecule type" value="Genomic_DNA"/>
</dbReference>
<dbReference type="InParanoid" id="A0A251SBP6"/>
<sequence>MQVAHSLPHASIYLPHRQTSSNTEVRSHTLFVDQRFHVVFPSDDKSCTILPNLTCSSPNSASITGLAHNTSKRTTPNEYTSDFFVSCCAR</sequence>
<reference evidence="2" key="1">
    <citation type="journal article" date="2017" name="Nature">
        <title>The sunflower genome provides insights into oil metabolism, flowering and Asterid evolution.</title>
        <authorList>
            <person name="Badouin H."/>
            <person name="Gouzy J."/>
            <person name="Grassa C.J."/>
            <person name="Murat F."/>
            <person name="Staton S.E."/>
            <person name="Cottret L."/>
            <person name="Lelandais-Briere C."/>
            <person name="Owens G.L."/>
            <person name="Carrere S."/>
            <person name="Mayjonade B."/>
            <person name="Legrand L."/>
            <person name="Gill N."/>
            <person name="Kane N.C."/>
            <person name="Bowers J.E."/>
            <person name="Hubner S."/>
            <person name="Bellec A."/>
            <person name="Berard A."/>
            <person name="Berges H."/>
            <person name="Blanchet N."/>
            <person name="Boniface M.C."/>
            <person name="Brunel D."/>
            <person name="Catrice O."/>
            <person name="Chaidir N."/>
            <person name="Claudel C."/>
            <person name="Donnadieu C."/>
            <person name="Faraut T."/>
            <person name="Fievet G."/>
            <person name="Helmstetter N."/>
            <person name="King M."/>
            <person name="Knapp S.J."/>
            <person name="Lai Z."/>
            <person name="Le Paslier M.C."/>
            <person name="Lippi Y."/>
            <person name="Lorenzon L."/>
            <person name="Mandel J.R."/>
            <person name="Marage G."/>
            <person name="Marchand G."/>
            <person name="Marquand E."/>
            <person name="Bret-Mestries E."/>
            <person name="Morien E."/>
            <person name="Nambeesan S."/>
            <person name="Nguyen T."/>
            <person name="Pegot-Espagnet P."/>
            <person name="Pouilly N."/>
            <person name="Raftis F."/>
            <person name="Sallet E."/>
            <person name="Schiex T."/>
            <person name="Thomas J."/>
            <person name="Vandecasteele C."/>
            <person name="Vares D."/>
            <person name="Vear F."/>
            <person name="Vautrin S."/>
            <person name="Crespi M."/>
            <person name="Mangin B."/>
            <person name="Burke J.M."/>
            <person name="Salse J."/>
            <person name="Munos S."/>
            <person name="Vincourt P."/>
            <person name="Rieseberg L.H."/>
            <person name="Langlade N.B."/>
        </authorList>
    </citation>
    <scope>NUCLEOTIDE SEQUENCE [LARGE SCALE GENOMIC DNA]</scope>
    <source>
        <strain evidence="2">cv. SF193</strain>
    </source>
</reference>
<accession>A0A251SBP6</accession>